<comment type="caution">
    <text evidence="1">The sequence shown here is derived from an EMBL/GenBank/DDBJ whole genome shotgun (WGS) entry which is preliminary data.</text>
</comment>
<evidence type="ECO:0000313" key="1">
    <source>
        <dbReference type="EMBL" id="TNN29049.1"/>
    </source>
</evidence>
<gene>
    <name evidence="1" type="ORF">EYF80_060803</name>
</gene>
<dbReference type="AlphaFoldDB" id="A0A4Z2EJS5"/>
<reference evidence="1 2" key="1">
    <citation type="submission" date="2019-03" db="EMBL/GenBank/DDBJ databases">
        <title>First draft genome of Liparis tanakae, snailfish: a comprehensive survey of snailfish specific genes.</title>
        <authorList>
            <person name="Kim W."/>
            <person name="Song I."/>
            <person name="Jeong J.-H."/>
            <person name="Kim D."/>
            <person name="Kim S."/>
            <person name="Ryu S."/>
            <person name="Song J.Y."/>
            <person name="Lee S.K."/>
        </authorList>
    </citation>
    <scope>NUCLEOTIDE SEQUENCE [LARGE SCALE GENOMIC DNA]</scope>
    <source>
        <tissue evidence="1">Muscle</tissue>
    </source>
</reference>
<keyword evidence="2" id="KW-1185">Reference proteome</keyword>
<protein>
    <submittedName>
        <fullName evidence="1">Uncharacterized protein</fullName>
    </submittedName>
</protein>
<organism evidence="1 2">
    <name type="scientific">Liparis tanakae</name>
    <name type="common">Tanaka's snailfish</name>
    <dbReference type="NCBI Taxonomy" id="230148"/>
    <lineage>
        <taxon>Eukaryota</taxon>
        <taxon>Metazoa</taxon>
        <taxon>Chordata</taxon>
        <taxon>Craniata</taxon>
        <taxon>Vertebrata</taxon>
        <taxon>Euteleostomi</taxon>
        <taxon>Actinopterygii</taxon>
        <taxon>Neopterygii</taxon>
        <taxon>Teleostei</taxon>
        <taxon>Neoteleostei</taxon>
        <taxon>Acanthomorphata</taxon>
        <taxon>Eupercaria</taxon>
        <taxon>Perciformes</taxon>
        <taxon>Cottioidei</taxon>
        <taxon>Cottales</taxon>
        <taxon>Liparidae</taxon>
        <taxon>Liparis</taxon>
    </lineage>
</organism>
<dbReference type="Proteomes" id="UP000314294">
    <property type="component" value="Unassembled WGS sequence"/>
</dbReference>
<proteinExistence type="predicted"/>
<accession>A0A4Z2EJS5</accession>
<evidence type="ECO:0000313" key="2">
    <source>
        <dbReference type="Proteomes" id="UP000314294"/>
    </source>
</evidence>
<dbReference type="EMBL" id="SRLO01006132">
    <property type="protein sequence ID" value="TNN29049.1"/>
    <property type="molecule type" value="Genomic_DNA"/>
</dbReference>
<sequence length="138" mass="14911">MFTGSGVWVKRGCVNVFSVACGDGNIWLDPSPRASDTCLGFKDSAGSRVRSTVLTLGFVQICLRGWTVVMRAKKNSPAVSLTTRLVFLMKPNENSIFSPFVIPSRLSRLSLSLSLCAHISPPPPLAPQTDFLLKSALV</sequence>
<name>A0A4Z2EJS5_9TELE</name>